<evidence type="ECO:0000313" key="3">
    <source>
        <dbReference type="Proteomes" id="UP000779508"/>
    </source>
</evidence>
<dbReference type="CDD" id="cd20736">
    <property type="entry name" value="PoNe_Nuclease"/>
    <property type="match status" value="1"/>
</dbReference>
<dbReference type="Pfam" id="PF02021">
    <property type="entry name" value="UPF0102"/>
    <property type="match status" value="1"/>
</dbReference>
<evidence type="ECO:0000313" key="2">
    <source>
        <dbReference type="EMBL" id="MBU5677403.1"/>
    </source>
</evidence>
<protein>
    <recommendedName>
        <fullName evidence="1">UPF0102 protein KQI88_13355</fullName>
    </recommendedName>
</protein>
<comment type="similarity">
    <text evidence="1">Belongs to the UPF0102 family.</text>
</comment>
<dbReference type="NCBIfam" id="NF009154">
    <property type="entry name" value="PRK12497.3-3"/>
    <property type="match status" value="1"/>
</dbReference>
<keyword evidence="3" id="KW-1185">Reference proteome</keyword>
<dbReference type="InterPro" id="IPR003509">
    <property type="entry name" value="UPF0102_YraN-like"/>
</dbReference>
<dbReference type="NCBIfam" id="TIGR00252">
    <property type="entry name" value="YraN family protein"/>
    <property type="match status" value="1"/>
</dbReference>
<dbReference type="PANTHER" id="PTHR34039">
    <property type="entry name" value="UPF0102 PROTEIN YRAN"/>
    <property type="match status" value="1"/>
</dbReference>
<comment type="caution">
    <text evidence="2">The sequence shown here is derived from an EMBL/GenBank/DDBJ whole genome shotgun (WGS) entry which is preliminary data.</text>
</comment>
<dbReference type="Proteomes" id="UP000779508">
    <property type="component" value="Unassembled WGS sequence"/>
</dbReference>
<dbReference type="PANTHER" id="PTHR34039:SF1">
    <property type="entry name" value="UPF0102 PROTEIN YRAN"/>
    <property type="match status" value="1"/>
</dbReference>
<gene>
    <name evidence="2" type="ORF">KQI88_13355</name>
</gene>
<organism evidence="2 3">
    <name type="scientific">Alkaliphilus flagellatus</name>
    <dbReference type="NCBI Taxonomy" id="2841507"/>
    <lineage>
        <taxon>Bacteria</taxon>
        <taxon>Bacillati</taxon>
        <taxon>Bacillota</taxon>
        <taxon>Clostridia</taxon>
        <taxon>Peptostreptococcales</taxon>
        <taxon>Natronincolaceae</taxon>
        <taxon>Alkaliphilus</taxon>
    </lineage>
</organism>
<name>A0ABS6G4U6_9FIRM</name>
<proteinExistence type="inferred from homology"/>
<dbReference type="RefSeq" id="WP_216418127.1">
    <property type="nucleotide sequence ID" value="NZ_JAHLQK010000005.1"/>
</dbReference>
<dbReference type="EMBL" id="JAHLQK010000005">
    <property type="protein sequence ID" value="MBU5677403.1"/>
    <property type="molecule type" value="Genomic_DNA"/>
</dbReference>
<dbReference type="HAMAP" id="MF_00048">
    <property type="entry name" value="UPF0102"/>
    <property type="match status" value="1"/>
</dbReference>
<reference evidence="2 3" key="1">
    <citation type="submission" date="2021-06" db="EMBL/GenBank/DDBJ databases">
        <authorList>
            <person name="Sun Q."/>
            <person name="Li D."/>
        </authorList>
    </citation>
    <scope>NUCLEOTIDE SEQUENCE [LARGE SCALE GENOMIC DNA]</scope>
    <source>
        <strain evidence="2 3">MSJ-5</strain>
    </source>
</reference>
<evidence type="ECO:0000256" key="1">
    <source>
        <dbReference type="HAMAP-Rule" id="MF_00048"/>
    </source>
</evidence>
<dbReference type="NCBIfam" id="NF009150">
    <property type="entry name" value="PRK12497.1-3"/>
    <property type="match status" value="1"/>
</dbReference>
<accession>A0ABS6G4U6</accession>
<sequence>MKIKLGLIGEQLAVNYIGDNGYYILDRNYRTRLGELDIIAKKDNIIVFIEVKTRTSNTYGMPSEAVNYRKQKTIQRLSQQYILHRKLNNTCCHYRFDVIEVKIIGKKYKIDHIENAF</sequence>